<dbReference type="RefSeq" id="WP_343980330.1">
    <property type="nucleotide sequence ID" value="NZ_BAAAJG010000012.1"/>
</dbReference>
<name>A0ABW4FPX3_9PSEU</name>
<dbReference type="InterPro" id="IPR009097">
    <property type="entry name" value="Cyclic_Pdiesterase"/>
</dbReference>
<dbReference type="Gene3D" id="3.90.1140.10">
    <property type="entry name" value="Cyclic phosphodiesterase"/>
    <property type="match status" value="1"/>
</dbReference>
<protein>
    <submittedName>
        <fullName evidence="1">2'-5' RNA ligase family protein</fullName>
    </submittedName>
</protein>
<evidence type="ECO:0000313" key="2">
    <source>
        <dbReference type="Proteomes" id="UP001597145"/>
    </source>
</evidence>
<comment type="caution">
    <text evidence="1">The sequence shown here is derived from an EMBL/GenBank/DDBJ whole genome shotgun (WGS) entry which is preliminary data.</text>
</comment>
<proteinExistence type="predicted"/>
<organism evidence="1 2">
    <name type="scientific">Pseudonocardia aurantiaca</name>
    <dbReference type="NCBI Taxonomy" id="75290"/>
    <lineage>
        <taxon>Bacteria</taxon>
        <taxon>Bacillati</taxon>
        <taxon>Actinomycetota</taxon>
        <taxon>Actinomycetes</taxon>
        <taxon>Pseudonocardiales</taxon>
        <taxon>Pseudonocardiaceae</taxon>
        <taxon>Pseudonocardia</taxon>
    </lineage>
</organism>
<gene>
    <name evidence="1" type="ORF">ACFSCY_21385</name>
</gene>
<dbReference type="SUPFAM" id="SSF55144">
    <property type="entry name" value="LigT-like"/>
    <property type="match status" value="1"/>
</dbReference>
<evidence type="ECO:0000313" key="1">
    <source>
        <dbReference type="EMBL" id="MFD1531989.1"/>
    </source>
</evidence>
<dbReference type="GO" id="GO:0016874">
    <property type="term" value="F:ligase activity"/>
    <property type="evidence" value="ECO:0007669"/>
    <property type="project" value="UniProtKB-KW"/>
</dbReference>
<dbReference type="EMBL" id="JBHUCP010000017">
    <property type="protein sequence ID" value="MFD1531989.1"/>
    <property type="molecule type" value="Genomic_DNA"/>
</dbReference>
<accession>A0ABW4FPX3</accession>
<dbReference type="Pfam" id="PF13563">
    <property type="entry name" value="2_5_RNA_ligase2"/>
    <property type="match status" value="1"/>
</dbReference>
<dbReference type="Proteomes" id="UP001597145">
    <property type="component" value="Unassembled WGS sequence"/>
</dbReference>
<reference evidence="2" key="1">
    <citation type="journal article" date="2019" name="Int. J. Syst. Evol. Microbiol.">
        <title>The Global Catalogue of Microorganisms (GCM) 10K type strain sequencing project: providing services to taxonomists for standard genome sequencing and annotation.</title>
        <authorList>
            <consortium name="The Broad Institute Genomics Platform"/>
            <consortium name="The Broad Institute Genome Sequencing Center for Infectious Disease"/>
            <person name="Wu L."/>
            <person name="Ma J."/>
        </authorList>
    </citation>
    <scope>NUCLEOTIDE SEQUENCE [LARGE SCALE GENOMIC DNA]</scope>
    <source>
        <strain evidence="2">JCM 12165</strain>
    </source>
</reference>
<sequence length="209" mass="23230">MTTADDRMINHWWWRPGWSIGRAFYTWHVTFDEGSAIPKLADRYRPTLQQFPGLDVLRTDQLHLTMQGLGFVGEVPEADVAAIVEATRPELAALPPRVAEAGPAYADSETVQVAIHPADEVAEVRAALRRGIAAVWGADNVPEDADSFRPHVTFAYSNSDNDRFEIAGALDRIGPLTTKATVGRLSLIRLHRDNQAYEWTEIAEVKVGR</sequence>
<keyword evidence="2" id="KW-1185">Reference proteome</keyword>
<keyword evidence="1" id="KW-0436">Ligase</keyword>